<dbReference type="PROSITE" id="PS51257">
    <property type="entry name" value="PROKAR_LIPOPROTEIN"/>
    <property type="match status" value="1"/>
</dbReference>
<evidence type="ECO:0000313" key="3">
    <source>
        <dbReference type="EMBL" id="SDD75368.1"/>
    </source>
</evidence>
<dbReference type="RefSeq" id="WP_090859579.1">
    <property type="nucleotide sequence ID" value="NZ_FMZM01000010.1"/>
</dbReference>
<feature type="signal peptide" evidence="2">
    <location>
        <begin position="1"/>
        <end position="18"/>
    </location>
</feature>
<evidence type="ECO:0000256" key="2">
    <source>
        <dbReference type="SAM" id="SignalP"/>
    </source>
</evidence>
<sequence length="240" mass="25171">MKRLNQVAVLVLVAVLSAACGGSGDSGDARGNGDQSAASTSPSIAASSTVEDVAVEPSTSAEPEYRRLSKKTLEDTLLSVNELPAGYARDPSGDGPDDDEDNDSYCAFEASKQPDVKVRHDYLKGGGLSSSLLSFSIGQYDSEKGPQAYLDEFAKQLETCTSEESDGETVKYAVMSVPQIGDRAMGVRVEGESYTLAADMATAGPVLIVVGGGGLIDLNVDEVNELFAKQVEKYLAAAKR</sequence>
<feature type="chain" id="PRO_5038631443" description="PknH-like extracellular domain-containing protein" evidence="2">
    <location>
        <begin position="19"/>
        <end position="240"/>
    </location>
</feature>
<organism evidence="3 4">
    <name type="scientific">Nocardioides lianchengensis</name>
    <dbReference type="NCBI Taxonomy" id="1045774"/>
    <lineage>
        <taxon>Bacteria</taxon>
        <taxon>Bacillati</taxon>
        <taxon>Actinomycetota</taxon>
        <taxon>Actinomycetes</taxon>
        <taxon>Propionibacteriales</taxon>
        <taxon>Nocardioidaceae</taxon>
        <taxon>Nocardioides</taxon>
    </lineage>
</organism>
<evidence type="ECO:0000256" key="1">
    <source>
        <dbReference type="SAM" id="MobiDB-lite"/>
    </source>
</evidence>
<feature type="compositionally biased region" description="Low complexity" evidence="1">
    <location>
        <begin position="32"/>
        <end position="48"/>
    </location>
</feature>
<feature type="region of interest" description="Disordered" evidence="1">
    <location>
        <begin position="23"/>
        <end position="68"/>
    </location>
</feature>
<dbReference type="STRING" id="1045774.SAMN05421872_110230"/>
<keyword evidence="2" id="KW-0732">Signal</keyword>
<reference evidence="3 4" key="1">
    <citation type="submission" date="2016-10" db="EMBL/GenBank/DDBJ databases">
        <authorList>
            <person name="de Groot N.N."/>
        </authorList>
    </citation>
    <scope>NUCLEOTIDE SEQUENCE [LARGE SCALE GENOMIC DNA]</scope>
    <source>
        <strain evidence="3 4">CGMCC 4.6858</strain>
    </source>
</reference>
<dbReference type="EMBL" id="FMZM01000010">
    <property type="protein sequence ID" value="SDD75368.1"/>
    <property type="molecule type" value="Genomic_DNA"/>
</dbReference>
<accession>A0A1G6XB36</accession>
<dbReference type="AlphaFoldDB" id="A0A1G6XB36"/>
<keyword evidence="4" id="KW-1185">Reference proteome</keyword>
<feature type="region of interest" description="Disordered" evidence="1">
    <location>
        <begin position="81"/>
        <end position="110"/>
    </location>
</feature>
<protein>
    <recommendedName>
        <fullName evidence="5">PknH-like extracellular domain-containing protein</fullName>
    </recommendedName>
</protein>
<gene>
    <name evidence="3" type="ORF">SAMN05421872_110230</name>
</gene>
<proteinExistence type="predicted"/>
<evidence type="ECO:0008006" key="5">
    <source>
        <dbReference type="Google" id="ProtNLM"/>
    </source>
</evidence>
<dbReference type="Proteomes" id="UP000199034">
    <property type="component" value="Unassembled WGS sequence"/>
</dbReference>
<name>A0A1G6XB36_9ACTN</name>
<evidence type="ECO:0000313" key="4">
    <source>
        <dbReference type="Proteomes" id="UP000199034"/>
    </source>
</evidence>